<evidence type="ECO:0000313" key="2">
    <source>
        <dbReference type="EMBL" id="PNR63336.1"/>
    </source>
</evidence>
<dbReference type="GO" id="GO:0016020">
    <property type="term" value="C:membrane"/>
    <property type="evidence" value="ECO:0000318"/>
    <property type="project" value="GO_Central"/>
</dbReference>
<dbReference type="Gramene" id="Pp3c1_38030V3.1">
    <property type="protein sequence ID" value="Pp3c1_38030V3.1"/>
    <property type="gene ID" value="Pp3c1_38030"/>
</dbReference>
<dbReference type="OMA" id="FGDMLEW"/>
<evidence type="ECO:0000313" key="4">
    <source>
        <dbReference type="Proteomes" id="UP000006727"/>
    </source>
</evidence>
<gene>
    <name evidence="3" type="primary">LOC112288685</name>
    <name evidence="2" type="ORF">PHYPA_001761</name>
</gene>
<dbReference type="PRINTS" id="PR00111">
    <property type="entry name" value="ABHYDROLASE"/>
</dbReference>
<dbReference type="EnsemblPlants" id="Pp3c1_38030V3.2">
    <property type="protein sequence ID" value="Pp3c1_38030V3.2"/>
    <property type="gene ID" value="Pp3c1_38030"/>
</dbReference>
<reference evidence="3" key="3">
    <citation type="submission" date="2020-12" db="UniProtKB">
        <authorList>
            <consortium name="EnsemblPlants"/>
        </authorList>
    </citation>
    <scope>IDENTIFICATION</scope>
</reference>
<dbReference type="AlphaFoldDB" id="A0A2K1LBD0"/>
<accession>A0A2K1LBD0</accession>
<reference evidence="2 4" key="2">
    <citation type="journal article" date="2018" name="Plant J.">
        <title>The Physcomitrella patens chromosome-scale assembly reveals moss genome structure and evolution.</title>
        <authorList>
            <person name="Lang D."/>
            <person name="Ullrich K.K."/>
            <person name="Murat F."/>
            <person name="Fuchs J."/>
            <person name="Jenkins J."/>
            <person name="Haas F.B."/>
            <person name="Piednoel M."/>
            <person name="Gundlach H."/>
            <person name="Van Bel M."/>
            <person name="Meyberg R."/>
            <person name="Vives C."/>
            <person name="Morata J."/>
            <person name="Symeonidi A."/>
            <person name="Hiss M."/>
            <person name="Muchero W."/>
            <person name="Kamisugi Y."/>
            <person name="Saleh O."/>
            <person name="Blanc G."/>
            <person name="Decker E.L."/>
            <person name="van Gessel N."/>
            <person name="Grimwood J."/>
            <person name="Hayes R.D."/>
            <person name="Graham S.W."/>
            <person name="Gunter L.E."/>
            <person name="McDaniel S.F."/>
            <person name="Hoernstein S.N.W."/>
            <person name="Larsson A."/>
            <person name="Li F.W."/>
            <person name="Perroud P.F."/>
            <person name="Phillips J."/>
            <person name="Ranjan P."/>
            <person name="Rokshar D.S."/>
            <person name="Rothfels C.J."/>
            <person name="Schneider L."/>
            <person name="Shu S."/>
            <person name="Stevenson D.W."/>
            <person name="Thummler F."/>
            <person name="Tillich M."/>
            <person name="Villarreal Aguilar J.C."/>
            <person name="Widiez T."/>
            <person name="Wong G.K."/>
            <person name="Wymore A."/>
            <person name="Zhang Y."/>
            <person name="Zimmer A.D."/>
            <person name="Quatrano R.S."/>
            <person name="Mayer K.F.X."/>
            <person name="Goodstein D."/>
            <person name="Casacuberta J.M."/>
            <person name="Vandepoele K."/>
            <person name="Reski R."/>
            <person name="Cuming A.C."/>
            <person name="Tuskan G.A."/>
            <person name="Maumus F."/>
            <person name="Salse J."/>
            <person name="Schmutz J."/>
            <person name="Rensing S.A."/>
        </authorList>
    </citation>
    <scope>NUCLEOTIDE SEQUENCE [LARGE SCALE GENOMIC DNA]</scope>
    <source>
        <strain evidence="3 4">cv. Gransden 2004</strain>
    </source>
</reference>
<reference evidence="2 4" key="1">
    <citation type="journal article" date="2008" name="Science">
        <title>The Physcomitrella genome reveals evolutionary insights into the conquest of land by plants.</title>
        <authorList>
            <person name="Rensing S."/>
            <person name="Lang D."/>
            <person name="Zimmer A."/>
            <person name="Terry A."/>
            <person name="Salamov A."/>
            <person name="Shapiro H."/>
            <person name="Nishiyama T."/>
            <person name="Perroud P.-F."/>
            <person name="Lindquist E."/>
            <person name="Kamisugi Y."/>
            <person name="Tanahashi T."/>
            <person name="Sakakibara K."/>
            <person name="Fujita T."/>
            <person name="Oishi K."/>
            <person name="Shin-I T."/>
            <person name="Kuroki Y."/>
            <person name="Toyoda A."/>
            <person name="Suzuki Y."/>
            <person name="Hashimoto A."/>
            <person name="Yamaguchi K."/>
            <person name="Sugano A."/>
            <person name="Kohara Y."/>
            <person name="Fujiyama A."/>
            <person name="Anterola A."/>
            <person name="Aoki S."/>
            <person name="Ashton N."/>
            <person name="Barbazuk W.B."/>
            <person name="Barker E."/>
            <person name="Bennetzen J."/>
            <person name="Bezanilla M."/>
            <person name="Blankenship R."/>
            <person name="Cho S.H."/>
            <person name="Dutcher S."/>
            <person name="Estelle M."/>
            <person name="Fawcett J.A."/>
            <person name="Gundlach H."/>
            <person name="Hanada K."/>
            <person name="Heyl A."/>
            <person name="Hicks K.A."/>
            <person name="Hugh J."/>
            <person name="Lohr M."/>
            <person name="Mayer K."/>
            <person name="Melkozernov A."/>
            <person name="Murata T."/>
            <person name="Nelson D."/>
            <person name="Pils B."/>
            <person name="Prigge M."/>
            <person name="Reiss B."/>
            <person name="Renner T."/>
            <person name="Rombauts S."/>
            <person name="Rushton P."/>
            <person name="Sanderfoot A."/>
            <person name="Schween G."/>
            <person name="Shiu S.-H."/>
            <person name="Stueber K."/>
            <person name="Theodoulou F.L."/>
            <person name="Tu H."/>
            <person name="Van de Peer Y."/>
            <person name="Verrier P.J."/>
            <person name="Waters E."/>
            <person name="Wood A."/>
            <person name="Yang L."/>
            <person name="Cove D."/>
            <person name="Cuming A."/>
            <person name="Hasebe M."/>
            <person name="Lucas S."/>
            <person name="Mishler D.B."/>
            <person name="Reski R."/>
            <person name="Grigoriev I."/>
            <person name="Quatrano R.S."/>
            <person name="Boore J.L."/>
        </authorList>
    </citation>
    <scope>NUCLEOTIDE SEQUENCE [LARGE SCALE GENOMIC DNA]</scope>
    <source>
        <strain evidence="3 4">cv. Gransden 2004</strain>
    </source>
</reference>
<organism evidence="2">
    <name type="scientific">Physcomitrium patens</name>
    <name type="common">Spreading-leaved earth moss</name>
    <name type="synonym">Physcomitrella patens</name>
    <dbReference type="NCBI Taxonomy" id="3218"/>
    <lineage>
        <taxon>Eukaryota</taxon>
        <taxon>Viridiplantae</taxon>
        <taxon>Streptophyta</taxon>
        <taxon>Embryophyta</taxon>
        <taxon>Bryophyta</taxon>
        <taxon>Bryophytina</taxon>
        <taxon>Bryopsida</taxon>
        <taxon>Funariidae</taxon>
        <taxon>Funariales</taxon>
        <taxon>Funariaceae</taxon>
        <taxon>Physcomitrium</taxon>
    </lineage>
</organism>
<dbReference type="Pfam" id="PF12146">
    <property type="entry name" value="Hydrolase_4"/>
    <property type="match status" value="1"/>
</dbReference>
<dbReference type="RefSeq" id="XP_024388966.1">
    <property type="nucleotide sequence ID" value="XM_024533198.2"/>
</dbReference>
<dbReference type="EMBL" id="ABEU02000001">
    <property type="protein sequence ID" value="PNR63336.1"/>
    <property type="molecule type" value="Genomic_DNA"/>
</dbReference>
<feature type="domain" description="Serine aminopeptidase S33" evidence="1">
    <location>
        <begin position="57"/>
        <end position="295"/>
    </location>
</feature>
<dbReference type="STRING" id="3218.A0A2K1LBD0"/>
<dbReference type="Proteomes" id="UP000006727">
    <property type="component" value="Chromosome 1"/>
</dbReference>
<name>A0A2K1LBD0_PHYPA</name>
<dbReference type="Gramene" id="Pp3c1_38030V3.2">
    <property type="protein sequence ID" value="Pp3c1_38030V3.2"/>
    <property type="gene ID" value="Pp3c1_38030"/>
</dbReference>
<dbReference type="GeneID" id="112288685"/>
<proteinExistence type="predicted"/>
<dbReference type="PaxDb" id="3218-PP1S147_41V6.1"/>
<dbReference type="EnsemblPlants" id="Pp3c1_38030V3.1">
    <property type="protein sequence ID" value="Pp3c1_38030V3.1"/>
    <property type="gene ID" value="Pp3c1_38030"/>
</dbReference>
<dbReference type="InterPro" id="IPR000073">
    <property type="entry name" value="AB_hydrolase_1"/>
</dbReference>
<dbReference type="Gene3D" id="3.40.50.1820">
    <property type="entry name" value="alpha/beta hydrolase"/>
    <property type="match status" value="1"/>
</dbReference>
<dbReference type="KEGG" id="ppp:112288685"/>
<keyword evidence="4" id="KW-1185">Reference proteome</keyword>
<dbReference type="InterPro" id="IPR022742">
    <property type="entry name" value="Hydrolase_4"/>
</dbReference>
<sequence>MGREPHPCCDASSTSIYGELEAQEFYDKHGVAYVEDTLVNSRGLRQCWRSWVPVGEELRGVVCVCHGYGADSGWLVQLTCIAIAKEGYAVYAIDHQGHGKSEGLKGHIPDINVVVDDCIAFFDPRRDSHKGLPFFLYGESLGGAIALLIHLRQPELWQGVVLNGAMCGIGKFKPPWPAEYLLGLISGFIPTWPIVPTKDIPTVSFKEPWKRNLARINPNRYTGRPRAATAREFLRVVKEIEDRASEVTAPLLILHGDQDIVCDPDGSKTLHQNAASKDKTLHLYPGMWHQLVGEPTEGVEQVFGDMFSWLETHLSPQACT</sequence>
<evidence type="ECO:0000259" key="1">
    <source>
        <dbReference type="Pfam" id="PF12146"/>
    </source>
</evidence>
<dbReference type="GO" id="GO:0016298">
    <property type="term" value="F:lipase activity"/>
    <property type="evidence" value="ECO:0000318"/>
    <property type="project" value="GO_Central"/>
</dbReference>
<dbReference type="InterPro" id="IPR051044">
    <property type="entry name" value="MAG_DAG_Lipase"/>
</dbReference>
<dbReference type="PANTHER" id="PTHR11614">
    <property type="entry name" value="PHOSPHOLIPASE-RELATED"/>
    <property type="match status" value="1"/>
</dbReference>
<dbReference type="SUPFAM" id="SSF53474">
    <property type="entry name" value="alpha/beta-Hydrolases"/>
    <property type="match status" value="1"/>
</dbReference>
<dbReference type="OrthoDB" id="2498029at2759"/>
<dbReference type="FunCoup" id="A0A2K1LBD0">
    <property type="interactions" value="54"/>
</dbReference>
<evidence type="ECO:0000313" key="3">
    <source>
        <dbReference type="EnsemblPlants" id="Pp3c1_38030V3.1"/>
    </source>
</evidence>
<dbReference type="InterPro" id="IPR029058">
    <property type="entry name" value="AB_hydrolase_fold"/>
</dbReference>
<protein>
    <recommendedName>
        <fullName evidence="1">Serine aminopeptidase S33 domain-containing protein</fullName>
    </recommendedName>
</protein>
<dbReference type="FunFam" id="3.40.50.1820:FF:000132">
    <property type="entry name" value="caffeoylshikimate esterase"/>
    <property type="match status" value="1"/>
</dbReference>